<dbReference type="Proteomes" id="UP000429958">
    <property type="component" value="Unassembled WGS sequence"/>
</dbReference>
<dbReference type="RefSeq" id="WP_154473500.1">
    <property type="nucleotide sequence ID" value="NZ_VUMD01000017.1"/>
</dbReference>
<comment type="caution">
    <text evidence="1">The sequence shown here is derived from an EMBL/GenBank/DDBJ whole genome shotgun (WGS) entry which is preliminary data.</text>
</comment>
<dbReference type="EMBL" id="VUMD01000017">
    <property type="protein sequence ID" value="MSS38055.1"/>
    <property type="molecule type" value="Genomic_DNA"/>
</dbReference>
<evidence type="ECO:0000313" key="2">
    <source>
        <dbReference type="Proteomes" id="UP000429958"/>
    </source>
</evidence>
<gene>
    <name evidence="1" type="ORF">FYJ39_16215</name>
</gene>
<reference evidence="1 2" key="1">
    <citation type="submission" date="2019-08" db="EMBL/GenBank/DDBJ databases">
        <title>In-depth cultivation of the pig gut microbiome towards novel bacterial diversity and tailored functional studies.</title>
        <authorList>
            <person name="Wylensek D."/>
            <person name="Hitch T.C.A."/>
            <person name="Clavel T."/>
        </authorList>
    </citation>
    <scope>NUCLEOTIDE SEQUENCE [LARGE SCALE GENOMIC DNA]</scope>
    <source>
        <strain evidence="1 2">WCA-389-WT-23D1</strain>
    </source>
</reference>
<sequence>MVERPPCKREAVGSSPTNSIYQKKKGRFIMKNVKNMHSIMWSRHDISIDYDSDEIRMHEYNDRIGKDSTLPSMM</sequence>
<keyword evidence="2" id="KW-1185">Reference proteome</keyword>
<name>A0A7X2NNB7_9CLOT</name>
<dbReference type="AlphaFoldDB" id="A0A7X2NNB7"/>
<protein>
    <submittedName>
        <fullName evidence="1">Uncharacterized protein</fullName>
    </submittedName>
</protein>
<evidence type="ECO:0000313" key="1">
    <source>
        <dbReference type="EMBL" id="MSS38055.1"/>
    </source>
</evidence>
<organism evidence="1 2">
    <name type="scientific">Clostridium porci</name>
    <dbReference type="NCBI Taxonomy" id="2605778"/>
    <lineage>
        <taxon>Bacteria</taxon>
        <taxon>Bacillati</taxon>
        <taxon>Bacillota</taxon>
        <taxon>Clostridia</taxon>
        <taxon>Eubacteriales</taxon>
        <taxon>Clostridiaceae</taxon>
        <taxon>Clostridium</taxon>
    </lineage>
</organism>
<proteinExistence type="predicted"/>
<accession>A0A7X2NNB7</accession>